<evidence type="ECO:0000313" key="2">
    <source>
        <dbReference type="Proteomes" id="UP000785679"/>
    </source>
</evidence>
<sequence>MIMPAFESGLDISWRNIQHFLPVVLYYLQQRRLYLCADRRFSNHDSYTAKSDWYNYRILEILGAFLSFIANVEPMVALTADFVFY</sequence>
<dbReference type="AlphaFoldDB" id="A0A8J8NIQ7"/>
<accession>A0A8J8NIQ7</accession>
<gene>
    <name evidence="1" type="ORF">FGO68_gene14898</name>
</gene>
<dbReference type="Proteomes" id="UP000785679">
    <property type="component" value="Unassembled WGS sequence"/>
</dbReference>
<proteinExistence type="predicted"/>
<comment type="caution">
    <text evidence="1">The sequence shown here is derived from an EMBL/GenBank/DDBJ whole genome shotgun (WGS) entry which is preliminary data.</text>
</comment>
<reference evidence="1" key="1">
    <citation type="submission" date="2019-06" db="EMBL/GenBank/DDBJ databases">
        <authorList>
            <person name="Zheng W."/>
        </authorList>
    </citation>
    <scope>NUCLEOTIDE SEQUENCE</scope>
    <source>
        <strain evidence="1">QDHG01</strain>
    </source>
</reference>
<organism evidence="1 2">
    <name type="scientific">Halteria grandinella</name>
    <dbReference type="NCBI Taxonomy" id="5974"/>
    <lineage>
        <taxon>Eukaryota</taxon>
        <taxon>Sar</taxon>
        <taxon>Alveolata</taxon>
        <taxon>Ciliophora</taxon>
        <taxon>Intramacronucleata</taxon>
        <taxon>Spirotrichea</taxon>
        <taxon>Stichotrichia</taxon>
        <taxon>Sporadotrichida</taxon>
        <taxon>Halteriidae</taxon>
        <taxon>Halteria</taxon>
    </lineage>
</organism>
<protein>
    <submittedName>
        <fullName evidence="1">Uncharacterized protein</fullName>
    </submittedName>
</protein>
<dbReference type="EMBL" id="RRYP01015487">
    <property type="protein sequence ID" value="TNV75478.1"/>
    <property type="molecule type" value="Genomic_DNA"/>
</dbReference>
<keyword evidence="2" id="KW-1185">Reference proteome</keyword>
<name>A0A8J8NIQ7_HALGN</name>
<evidence type="ECO:0000313" key="1">
    <source>
        <dbReference type="EMBL" id="TNV75478.1"/>
    </source>
</evidence>